<dbReference type="Proteomes" id="UP000694394">
    <property type="component" value="Chromosome 6"/>
</dbReference>
<evidence type="ECO:0000256" key="1">
    <source>
        <dbReference type="ARBA" id="ARBA00001946"/>
    </source>
</evidence>
<dbReference type="EMBL" id="ABDC03007663">
    <property type="status" value="NOT_ANNOTATED_CDS"/>
    <property type="molecule type" value="Genomic_DNA"/>
</dbReference>
<evidence type="ECO:0000256" key="5">
    <source>
        <dbReference type="ARBA" id="ARBA00022741"/>
    </source>
</evidence>
<comment type="subcellular location">
    <subcellularLocation>
        <location evidence="2">Cytoplasm</location>
    </subcellularLocation>
</comment>
<dbReference type="GO" id="GO:0005524">
    <property type="term" value="F:ATP binding"/>
    <property type="evidence" value="ECO:0007669"/>
    <property type="project" value="UniProtKB-KW"/>
</dbReference>
<dbReference type="GO" id="GO:0005737">
    <property type="term" value="C:cytoplasm"/>
    <property type="evidence" value="ECO:0007669"/>
    <property type="project" value="UniProtKB-SubCell"/>
</dbReference>
<reference evidence="10" key="1">
    <citation type="submission" date="2016-12" db="EMBL/GenBank/DDBJ databases">
        <title>Mouse lemur reference genome and diversity panel.</title>
        <authorList>
            <person name="Harris R."/>
            <person name="Larsen P."/>
            <person name="Liu Y."/>
            <person name="Hughes D.S."/>
            <person name="Murali S."/>
            <person name="Raveendran M."/>
            <person name="Korchina V."/>
            <person name="Wang M."/>
            <person name="Jhangiani S."/>
            <person name="Bandaranaike D."/>
            <person name="Bellair M."/>
            <person name="Blankenburg K."/>
            <person name="Chao H."/>
            <person name="Dahdouli M."/>
            <person name="Dinh H."/>
            <person name="Doddapaneni H."/>
            <person name="English A."/>
            <person name="Firestine M."/>
            <person name="Gnanaolivu R."/>
            <person name="Gross S."/>
            <person name="Hernandez B."/>
            <person name="Javaid M."/>
            <person name="Jayaseelan J."/>
            <person name="Jones J."/>
            <person name="Khan Z."/>
            <person name="Kovar C."/>
            <person name="Kurapati P."/>
            <person name="Le B."/>
            <person name="Lee S."/>
            <person name="Li M."/>
            <person name="Mathew T."/>
            <person name="Narasimhan A."/>
            <person name="Ngo D."/>
            <person name="Nguyen L."/>
            <person name="Okwuonu G."/>
            <person name="Ongeri F."/>
            <person name="Osuji N."/>
            <person name="Pu L.-L."/>
            <person name="Puazo M."/>
            <person name="Quiroz J."/>
            <person name="Raj R."/>
            <person name="Rajbhandari K."/>
            <person name="Reid J.G."/>
            <person name="Santibanez J."/>
            <person name="Sexton D."/>
            <person name="Skinner E."/>
            <person name="Vee V."/>
            <person name="Weissenberger G."/>
            <person name="Wu Y."/>
            <person name="Xin Y."/>
            <person name="Han Y."/>
            <person name="Campbell C."/>
            <person name="Brown A."/>
            <person name="Sullivan B."/>
            <person name="Shelton J."/>
            <person name="Brown S."/>
            <person name="Dudchenko O."/>
            <person name="Machol I."/>
            <person name="Durand N."/>
            <person name="Shamim M."/>
            <person name="Lieberman A."/>
            <person name="Muzny D.M."/>
            <person name="Richards S."/>
            <person name="Yoder A."/>
            <person name="Worley K.C."/>
            <person name="Rogers J."/>
            <person name="Gibbs R.A."/>
        </authorList>
    </citation>
    <scope>NUCLEOTIDE SEQUENCE [LARGE SCALE GENOMIC DNA]</scope>
</reference>
<keyword evidence="6" id="KW-0378">Hydrolase</keyword>
<evidence type="ECO:0000259" key="9">
    <source>
        <dbReference type="Pfam" id="PF06071"/>
    </source>
</evidence>
<name>A0A8C5VUI2_MICMU</name>
<dbReference type="PANTHER" id="PTHR23305">
    <property type="entry name" value="OBG GTPASE FAMILY"/>
    <property type="match status" value="1"/>
</dbReference>
<keyword evidence="7" id="KW-0067">ATP-binding</keyword>
<keyword evidence="11" id="KW-1185">Reference proteome</keyword>
<dbReference type="InterPro" id="IPR027417">
    <property type="entry name" value="P-loop_NTPase"/>
</dbReference>
<dbReference type="Gene3D" id="3.10.20.30">
    <property type="match status" value="2"/>
</dbReference>
<reference evidence="10" key="2">
    <citation type="submission" date="2025-08" db="UniProtKB">
        <authorList>
            <consortium name="Ensembl"/>
        </authorList>
    </citation>
    <scope>IDENTIFICATION</scope>
</reference>
<dbReference type="GO" id="GO:0046872">
    <property type="term" value="F:metal ion binding"/>
    <property type="evidence" value="ECO:0007669"/>
    <property type="project" value="UniProtKB-KW"/>
</dbReference>
<evidence type="ECO:0000313" key="11">
    <source>
        <dbReference type="Proteomes" id="UP000694394"/>
    </source>
</evidence>
<dbReference type="Pfam" id="PF06071">
    <property type="entry name" value="YchF-GTPase_C"/>
    <property type="match status" value="1"/>
</dbReference>
<dbReference type="AlphaFoldDB" id="A0A8C5VUI2"/>
<proteinExistence type="predicted"/>
<accession>A0A8C5VUI2</accession>
<dbReference type="FunFam" id="1.10.150.300:FF:000003">
    <property type="entry name" value="Obg-like ATPase 1"/>
    <property type="match status" value="1"/>
</dbReference>
<dbReference type="PANTHER" id="PTHR23305:SF11">
    <property type="entry name" value="OBG-LIKE ATPASE 1"/>
    <property type="match status" value="1"/>
</dbReference>
<evidence type="ECO:0000256" key="4">
    <source>
        <dbReference type="ARBA" id="ARBA00022723"/>
    </source>
</evidence>
<feature type="domain" description="YchF C-terminal" evidence="9">
    <location>
        <begin position="158"/>
        <end position="185"/>
    </location>
</feature>
<evidence type="ECO:0000256" key="6">
    <source>
        <dbReference type="ARBA" id="ARBA00022801"/>
    </source>
</evidence>
<dbReference type="GO" id="GO:0016887">
    <property type="term" value="F:ATP hydrolysis activity"/>
    <property type="evidence" value="ECO:0007669"/>
    <property type="project" value="TreeGrafter"/>
</dbReference>
<evidence type="ECO:0000256" key="7">
    <source>
        <dbReference type="ARBA" id="ARBA00022840"/>
    </source>
</evidence>
<evidence type="ECO:0000256" key="3">
    <source>
        <dbReference type="ARBA" id="ARBA00022490"/>
    </source>
</evidence>
<reference evidence="10" key="3">
    <citation type="submission" date="2025-09" db="UniProtKB">
        <authorList>
            <consortium name="Ensembl"/>
        </authorList>
    </citation>
    <scope>IDENTIFICATION</scope>
</reference>
<dbReference type="InterPro" id="IPR012675">
    <property type="entry name" value="Beta-grasp_dom_sf"/>
</dbReference>
<sequence length="225" mass="26032">MHEELQLKDKEIIGPITDKPEKVAVRGGDKKLKHEYDIMCKVKSWVVDQKKPVRFYHDWNDKEIEVLNKHLFLTSKPMVYSVNLSEKDYIRKKNKWLIKIKEWVDTYDPGALVIPFNGASELKLQELSAEEGQKFLEVNMTQNALPKIIQVGFAALQLKYFFTAGPDEVLAWTMRKGMKAPQAEGSENAVKAAGKYQQQGRNYIFQENGDIIIFKFNTPQQPKKK</sequence>
<organism evidence="10 11">
    <name type="scientific">Microcebus murinus</name>
    <name type="common">Gray mouse lemur</name>
    <name type="synonym">Lemur murinus</name>
    <dbReference type="NCBI Taxonomy" id="30608"/>
    <lineage>
        <taxon>Eukaryota</taxon>
        <taxon>Metazoa</taxon>
        <taxon>Chordata</taxon>
        <taxon>Craniata</taxon>
        <taxon>Vertebrata</taxon>
        <taxon>Euteleostomi</taxon>
        <taxon>Mammalia</taxon>
        <taxon>Eutheria</taxon>
        <taxon>Euarchontoglires</taxon>
        <taxon>Primates</taxon>
        <taxon>Strepsirrhini</taxon>
        <taxon>Lemuriformes</taxon>
        <taxon>Cheirogaleidae</taxon>
        <taxon>Microcebus</taxon>
    </lineage>
</organism>
<dbReference type="GeneTree" id="ENSGT00390000000673"/>
<dbReference type="Ensembl" id="ENSMICT00000032120.2">
    <property type="protein sequence ID" value="ENSMICP00000027437.2"/>
    <property type="gene ID" value="ENSMICG00000027444.2"/>
</dbReference>
<dbReference type="Gene3D" id="3.40.50.300">
    <property type="entry name" value="P-loop containing nucleotide triphosphate hydrolases"/>
    <property type="match status" value="1"/>
</dbReference>
<keyword evidence="5" id="KW-0547">Nucleotide-binding</keyword>
<dbReference type="InterPro" id="IPR013029">
    <property type="entry name" value="YchF_C"/>
</dbReference>
<evidence type="ECO:0000313" key="10">
    <source>
        <dbReference type="Ensembl" id="ENSMICP00000027437.2"/>
    </source>
</evidence>
<evidence type="ECO:0000256" key="2">
    <source>
        <dbReference type="ARBA" id="ARBA00004496"/>
    </source>
</evidence>
<dbReference type="FunFam" id="3.10.20.30:FF:000029">
    <property type="entry name" value="Obg-like ATPase 1"/>
    <property type="match status" value="1"/>
</dbReference>
<protein>
    <recommendedName>
        <fullName evidence="9">YchF C-terminal domain-containing protein</fullName>
    </recommendedName>
</protein>
<evidence type="ECO:0000256" key="8">
    <source>
        <dbReference type="ARBA" id="ARBA00022842"/>
    </source>
</evidence>
<keyword evidence="3" id="KW-0963">Cytoplasm</keyword>
<comment type="cofactor">
    <cofactor evidence="1">
        <name>Mg(2+)</name>
        <dbReference type="ChEBI" id="CHEBI:18420"/>
    </cofactor>
</comment>
<dbReference type="SUPFAM" id="SSF52540">
    <property type="entry name" value="P-loop containing nucleoside triphosphate hydrolases"/>
    <property type="match status" value="1"/>
</dbReference>
<keyword evidence="8" id="KW-0460">Magnesium</keyword>
<keyword evidence="4" id="KW-0479">Metal-binding</keyword>